<keyword evidence="1" id="KW-0812">Transmembrane</keyword>
<accession>A0A1Z2XUJ6</accession>
<dbReference type="KEGG" id="amur:ADH66_16390"/>
<gene>
    <name evidence="2" type="ORF">ADH66_16390</name>
    <name evidence="3" type="ORF">I5Q82_06780</name>
</gene>
<feature type="transmembrane region" description="Helical" evidence="1">
    <location>
        <begin position="39"/>
        <end position="58"/>
    </location>
</feature>
<keyword evidence="1" id="KW-0472">Membrane</keyword>
<evidence type="ECO:0000313" key="4">
    <source>
        <dbReference type="Proteomes" id="UP000196710"/>
    </source>
</evidence>
<keyword evidence="1" id="KW-1133">Transmembrane helix</keyword>
<dbReference type="Proteomes" id="UP000196710">
    <property type="component" value="Chromosome"/>
</dbReference>
<name>A0A1Z2XUJ6_9FIRM</name>
<reference evidence="4" key="2">
    <citation type="submission" date="2017-05" db="EMBL/GenBank/DDBJ databases">
        <title>Improved OligoMM genomes.</title>
        <authorList>
            <person name="Garzetti D."/>
        </authorList>
    </citation>
    <scope>NUCLEOTIDE SEQUENCE [LARGE SCALE GENOMIC DNA]</scope>
    <source>
        <strain evidence="4">KB18</strain>
    </source>
</reference>
<protein>
    <recommendedName>
        <fullName evidence="6">TPM domain-containing protein</fullName>
    </recommendedName>
</protein>
<evidence type="ECO:0000256" key="1">
    <source>
        <dbReference type="SAM" id="Phobius"/>
    </source>
</evidence>
<dbReference type="Proteomes" id="UP000596035">
    <property type="component" value="Chromosome"/>
</dbReference>
<dbReference type="RefSeq" id="WP_066538635.1">
    <property type="nucleotide sequence ID" value="NZ_CAQHGX010000009.1"/>
</dbReference>
<reference evidence="2" key="1">
    <citation type="journal article" date="2017" name="Genome Announc.">
        <title>High-Quality Whole-Genome Sequences of the Oligo-Mouse-Microbiota Bacterial Community.</title>
        <authorList>
            <person name="Garzetti D."/>
            <person name="Brugiroux S."/>
            <person name="Bunk B."/>
            <person name="Pukall R."/>
            <person name="McCoy K.D."/>
            <person name="Macpherson A.J."/>
            <person name="Stecher B."/>
        </authorList>
    </citation>
    <scope>NUCLEOTIDE SEQUENCE</scope>
    <source>
        <strain evidence="2">KB18</strain>
    </source>
</reference>
<reference evidence="3 5" key="3">
    <citation type="submission" date="2020-11" db="EMBL/GenBank/DDBJ databases">
        <title>Closed and high quality bacterial genomes of the OMM12 community.</title>
        <authorList>
            <person name="Marbouty M."/>
            <person name="Lamy-Besnier Q."/>
            <person name="Debarbieux L."/>
            <person name="Koszul R."/>
        </authorList>
    </citation>
    <scope>NUCLEOTIDE SEQUENCE [LARGE SCALE GENOMIC DNA]</scope>
    <source>
        <strain evidence="3 5">KB18</strain>
    </source>
</reference>
<dbReference type="EMBL" id="CP065321">
    <property type="protein sequence ID" value="QQR31370.1"/>
    <property type="molecule type" value="Genomic_DNA"/>
</dbReference>
<organism evidence="3 5">
    <name type="scientific">Acutalibacter muris</name>
    <dbReference type="NCBI Taxonomy" id="1796620"/>
    <lineage>
        <taxon>Bacteria</taxon>
        <taxon>Bacillati</taxon>
        <taxon>Bacillota</taxon>
        <taxon>Clostridia</taxon>
        <taxon>Eubacteriales</taxon>
        <taxon>Acutalibacteraceae</taxon>
        <taxon>Acutalibacter</taxon>
    </lineage>
</organism>
<evidence type="ECO:0000313" key="5">
    <source>
        <dbReference type="Proteomes" id="UP000596035"/>
    </source>
</evidence>
<keyword evidence="4" id="KW-1185">Reference proteome</keyword>
<dbReference type="AlphaFoldDB" id="A0A1Z2XUJ6"/>
<evidence type="ECO:0008006" key="6">
    <source>
        <dbReference type="Google" id="ProtNLM"/>
    </source>
</evidence>
<sequence>MARERYLLDVGEDTIHTGVIELKTKKDKAKNWWYYNKRILLFVAIVAAVAFSWIYSVVTKVEPDYTVGMITSFSLPSEVTEELERYLEPFCEDRNGDGKVKVIVSNYVFGDNSSNQDYQMTQAAYTRFAGDAAIGSCMIYIHDQDGLSALGDGLDGFFLYNDGGTMPEGARDFDNASRPWSDYEGLEDFTADGNELNNWTPEVVQELCKRLSISLRTTEGAVEKDEKLTAYHQDSVKLLERLERGERISPESGSE</sequence>
<evidence type="ECO:0000313" key="3">
    <source>
        <dbReference type="EMBL" id="QQR31370.1"/>
    </source>
</evidence>
<proteinExistence type="predicted"/>
<evidence type="ECO:0000313" key="2">
    <source>
        <dbReference type="EMBL" id="ASB42100.1"/>
    </source>
</evidence>
<dbReference type="EMBL" id="CP021422">
    <property type="protein sequence ID" value="ASB42100.1"/>
    <property type="molecule type" value="Genomic_DNA"/>
</dbReference>